<keyword evidence="2" id="KW-1185">Reference proteome</keyword>
<gene>
    <name evidence="1" type="ORF">C7I55_19270</name>
</gene>
<dbReference type="Pfam" id="PF04325">
    <property type="entry name" value="DUF465"/>
    <property type="match status" value="1"/>
</dbReference>
<dbReference type="Proteomes" id="UP000241167">
    <property type="component" value="Unassembled WGS sequence"/>
</dbReference>
<dbReference type="InterPro" id="IPR038444">
    <property type="entry name" value="DUF465_sf"/>
</dbReference>
<dbReference type="Gene3D" id="6.10.280.50">
    <property type="match status" value="1"/>
</dbReference>
<protein>
    <recommendedName>
        <fullName evidence="3">DUF465 domain-containing protein</fullName>
    </recommendedName>
</protein>
<sequence length="57" mass="7036">MNAMTYRLTLVHRKLDDEIGRELKRRLPDWRRLLRLKKLRLAVKDRLHRQPMMAIGR</sequence>
<accession>A0A2P7QKS5</accession>
<proteinExistence type="predicted"/>
<evidence type="ECO:0008006" key="3">
    <source>
        <dbReference type="Google" id="ProtNLM"/>
    </source>
</evidence>
<dbReference type="AlphaFoldDB" id="A0A2P7QKS5"/>
<comment type="caution">
    <text evidence="1">The sequence shown here is derived from an EMBL/GenBank/DDBJ whole genome shotgun (WGS) entry which is preliminary data.</text>
</comment>
<organism evidence="1 2">
    <name type="scientific">Allosphingosinicella deserti</name>
    <dbReference type="NCBI Taxonomy" id="2116704"/>
    <lineage>
        <taxon>Bacteria</taxon>
        <taxon>Pseudomonadati</taxon>
        <taxon>Pseudomonadota</taxon>
        <taxon>Alphaproteobacteria</taxon>
        <taxon>Sphingomonadales</taxon>
        <taxon>Sphingomonadaceae</taxon>
        <taxon>Allosphingosinicella</taxon>
    </lineage>
</organism>
<dbReference type="EMBL" id="PXYI01000006">
    <property type="protein sequence ID" value="PSJ38563.1"/>
    <property type="molecule type" value="Genomic_DNA"/>
</dbReference>
<dbReference type="RefSeq" id="WP_106514631.1">
    <property type="nucleotide sequence ID" value="NZ_PXYI01000006.1"/>
</dbReference>
<dbReference type="InterPro" id="IPR007420">
    <property type="entry name" value="DUF465"/>
</dbReference>
<name>A0A2P7QKS5_9SPHN</name>
<reference evidence="1 2" key="1">
    <citation type="submission" date="2018-03" db="EMBL/GenBank/DDBJ databases">
        <title>The draft genome of Sphingosinicella sp. GL-C-18.</title>
        <authorList>
            <person name="Liu L."/>
            <person name="Li L."/>
            <person name="Liang L."/>
            <person name="Zhang X."/>
            <person name="Wang T."/>
        </authorList>
    </citation>
    <scope>NUCLEOTIDE SEQUENCE [LARGE SCALE GENOMIC DNA]</scope>
    <source>
        <strain evidence="1 2">GL-C-18</strain>
    </source>
</reference>
<evidence type="ECO:0000313" key="1">
    <source>
        <dbReference type="EMBL" id="PSJ38563.1"/>
    </source>
</evidence>
<evidence type="ECO:0000313" key="2">
    <source>
        <dbReference type="Proteomes" id="UP000241167"/>
    </source>
</evidence>